<protein>
    <recommendedName>
        <fullName evidence="4">DUF4192 domain-containing protein</fullName>
    </recommendedName>
</protein>
<dbReference type="Proteomes" id="UP000612585">
    <property type="component" value="Unassembled WGS sequence"/>
</dbReference>
<dbReference type="EMBL" id="BOPG01000068">
    <property type="protein sequence ID" value="GIJ61640.1"/>
    <property type="molecule type" value="Genomic_DNA"/>
</dbReference>
<reference evidence="2" key="1">
    <citation type="submission" date="2021-01" db="EMBL/GenBank/DDBJ databases">
        <title>Whole genome shotgun sequence of Virgisporangium aurantiacum NBRC 16421.</title>
        <authorList>
            <person name="Komaki H."/>
            <person name="Tamura T."/>
        </authorList>
    </citation>
    <scope>NUCLEOTIDE SEQUENCE</scope>
    <source>
        <strain evidence="2">NBRC 16421</strain>
    </source>
</reference>
<dbReference type="RefSeq" id="WP_204006709.1">
    <property type="nucleotide sequence ID" value="NZ_BOPG01000068.1"/>
</dbReference>
<accession>A0A8J3ZHF8</accession>
<evidence type="ECO:0000256" key="1">
    <source>
        <dbReference type="SAM" id="MobiDB-lite"/>
    </source>
</evidence>
<sequence>MPNLALRSHADLLAAVPYLLGFQPTNSLVLLVFHGKHVVLQVRVDLPPPDEVDDLARYLVKTTARSLPAREAAERDGPVGIGLIGYGTASRFLPLADAVHGELTRRGLPVVDILRADEGRYWNLLCDDPGCCPPEGLPFDPAVTGAAAGATFAGLVVHPDRAALAATLDPVAGAGIEPEIARALERIGRLSGGQRGLKAAARVAVRQAFERYMNGGRLDDDEIAWLAVLLADVLIRDDTWARILSGPTVPEHAKIWLDVVRRVPLRYVPAPATLLALVAWRSGDGVLAVVAAERALAADPSYRLANLLLHALRRGFPPSALDDMPAAPRRRRRAPRLSEAA</sequence>
<gene>
    <name evidence="2" type="ORF">Vau01_091560</name>
</gene>
<dbReference type="AlphaFoldDB" id="A0A8J3ZHF8"/>
<dbReference type="InterPro" id="IPR025447">
    <property type="entry name" value="DUF4192"/>
</dbReference>
<evidence type="ECO:0008006" key="4">
    <source>
        <dbReference type="Google" id="ProtNLM"/>
    </source>
</evidence>
<dbReference type="Pfam" id="PF13830">
    <property type="entry name" value="DUF4192"/>
    <property type="match status" value="1"/>
</dbReference>
<comment type="caution">
    <text evidence="2">The sequence shown here is derived from an EMBL/GenBank/DDBJ whole genome shotgun (WGS) entry which is preliminary data.</text>
</comment>
<proteinExistence type="predicted"/>
<evidence type="ECO:0000313" key="2">
    <source>
        <dbReference type="EMBL" id="GIJ61640.1"/>
    </source>
</evidence>
<evidence type="ECO:0000313" key="3">
    <source>
        <dbReference type="Proteomes" id="UP000612585"/>
    </source>
</evidence>
<keyword evidence="3" id="KW-1185">Reference proteome</keyword>
<name>A0A8J3ZHF8_9ACTN</name>
<organism evidence="2 3">
    <name type="scientific">Virgisporangium aurantiacum</name>
    <dbReference type="NCBI Taxonomy" id="175570"/>
    <lineage>
        <taxon>Bacteria</taxon>
        <taxon>Bacillati</taxon>
        <taxon>Actinomycetota</taxon>
        <taxon>Actinomycetes</taxon>
        <taxon>Micromonosporales</taxon>
        <taxon>Micromonosporaceae</taxon>
        <taxon>Virgisporangium</taxon>
    </lineage>
</organism>
<feature type="region of interest" description="Disordered" evidence="1">
    <location>
        <begin position="320"/>
        <end position="341"/>
    </location>
</feature>